<feature type="domain" description="Glyoxalase/fosfomycin resistance/dioxygenase" evidence="1">
    <location>
        <begin position="28"/>
        <end position="155"/>
    </location>
</feature>
<reference evidence="2 3" key="1">
    <citation type="journal article" date="2020" name="Genome Biol. Evol.">
        <title>Rhizobium dioscoreae sp. nov., a plant growth-promoting bacterium isolated from yam (Dioscorea species).</title>
        <authorList>
            <person name="Ouyabe M."/>
            <person name="Tanaka N."/>
            <person name="Shiwa Y."/>
            <person name="Fujita N."/>
            <person name="Kikuno H."/>
            <person name="Babil P."/>
            <person name="Shiwachi H."/>
        </authorList>
    </citation>
    <scope>NUCLEOTIDE SEQUENCE [LARGE SCALE GENOMIC DNA]</scope>
    <source>
        <strain evidence="2 3">S-93</strain>
    </source>
</reference>
<gene>
    <name evidence="2" type="ORF">RsS93_62060</name>
</gene>
<name>A0ABQ0ZDX4_9HYPH</name>
<evidence type="ECO:0000259" key="1">
    <source>
        <dbReference type="Pfam" id="PF00903"/>
    </source>
</evidence>
<dbReference type="RefSeq" id="WP_233790206.1">
    <property type="nucleotide sequence ID" value="NZ_BLAJ01000021.1"/>
</dbReference>
<sequence>MGTRVTGPGSLTDDPAERPLTMMNLELVVIPVSDVDRSKVFYSSLGWHLDIDHAASEDYRIVQFTPPGSGCSIMFGTNITAAAPGSAQGLHLAVADITVAIEDLRRRGVDVSDAFHDEGGIFHHSNGVGIRKGPNPEHKSYASYATVCDPDGNGWTLQEITARLPGVPGDASFTPQLIRAVWGKGGVT</sequence>
<dbReference type="InterPro" id="IPR029068">
    <property type="entry name" value="Glyas_Bleomycin-R_OHBP_Dase"/>
</dbReference>
<comment type="caution">
    <text evidence="2">The sequence shown here is derived from an EMBL/GenBank/DDBJ whole genome shotgun (WGS) entry which is preliminary data.</text>
</comment>
<dbReference type="Gene3D" id="3.10.180.10">
    <property type="entry name" value="2,3-Dihydroxybiphenyl 1,2-Dioxygenase, domain 1"/>
    <property type="match status" value="1"/>
</dbReference>
<proteinExistence type="predicted"/>
<dbReference type="SUPFAM" id="SSF54593">
    <property type="entry name" value="Glyoxalase/Bleomycin resistance protein/Dihydroxybiphenyl dioxygenase"/>
    <property type="match status" value="1"/>
</dbReference>
<dbReference type="Pfam" id="PF00903">
    <property type="entry name" value="Glyoxalase"/>
    <property type="match status" value="1"/>
</dbReference>
<dbReference type="EMBL" id="BLAJ01000021">
    <property type="protein sequence ID" value="GES53592.1"/>
    <property type="molecule type" value="Genomic_DNA"/>
</dbReference>
<dbReference type="Proteomes" id="UP000390335">
    <property type="component" value="Unassembled WGS sequence"/>
</dbReference>
<keyword evidence="3" id="KW-1185">Reference proteome</keyword>
<organism evidence="2 3">
    <name type="scientific">Rhizobium dioscoreae</name>
    <dbReference type="NCBI Taxonomy" id="2653122"/>
    <lineage>
        <taxon>Bacteria</taxon>
        <taxon>Pseudomonadati</taxon>
        <taxon>Pseudomonadota</taxon>
        <taxon>Alphaproteobacteria</taxon>
        <taxon>Hyphomicrobiales</taxon>
        <taxon>Rhizobiaceae</taxon>
        <taxon>Rhizobium/Agrobacterium group</taxon>
        <taxon>Rhizobium</taxon>
    </lineage>
</organism>
<evidence type="ECO:0000313" key="2">
    <source>
        <dbReference type="EMBL" id="GES53592.1"/>
    </source>
</evidence>
<dbReference type="InterPro" id="IPR004360">
    <property type="entry name" value="Glyas_Fos-R_dOase_dom"/>
</dbReference>
<protein>
    <recommendedName>
        <fullName evidence="1">Glyoxalase/fosfomycin resistance/dioxygenase domain-containing protein</fullName>
    </recommendedName>
</protein>
<accession>A0ABQ0ZDX4</accession>
<evidence type="ECO:0000313" key="3">
    <source>
        <dbReference type="Proteomes" id="UP000390335"/>
    </source>
</evidence>